<dbReference type="InterPro" id="IPR050624">
    <property type="entry name" value="HTH-type_Tx_Regulator"/>
</dbReference>
<feature type="domain" description="HTH tetR-type" evidence="3">
    <location>
        <begin position="4"/>
        <end position="64"/>
    </location>
</feature>
<dbReference type="Pfam" id="PF00440">
    <property type="entry name" value="TetR_N"/>
    <property type="match status" value="1"/>
</dbReference>
<proteinExistence type="predicted"/>
<dbReference type="InterPro" id="IPR036271">
    <property type="entry name" value="Tet_transcr_reg_TetR-rel_C_sf"/>
</dbReference>
<gene>
    <name evidence="4" type="ORF">K1720_01285</name>
</gene>
<dbReference type="EMBL" id="CP080572">
    <property type="protein sequence ID" value="USH00144.1"/>
    <property type="molecule type" value="Genomic_DNA"/>
</dbReference>
<sequence length="187" mass="22000">MRRKETKERILEVALELFSERAYDNVSMEEIAKKVGLSKGGLFYHFSSKYELAKEALFYGFDQWAKTIFPKILSAKSPEDKFKALVDYSFEFILNNPKLSRFFLEVYEESIKHGNELEQWKGFYEEYLELFDSIFEELGVLNPRVRAILFGALLDGLTIHYLMAGEYFDIRDLKKEILEIFLTGRKA</sequence>
<dbReference type="PRINTS" id="PR00455">
    <property type="entry name" value="HTHTETR"/>
</dbReference>
<dbReference type="PROSITE" id="PS50977">
    <property type="entry name" value="HTH_TETR_2"/>
    <property type="match status" value="1"/>
</dbReference>
<evidence type="ECO:0000259" key="3">
    <source>
        <dbReference type="PROSITE" id="PS50977"/>
    </source>
</evidence>
<keyword evidence="5" id="KW-1185">Reference proteome</keyword>
<evidence type="ECO:0000256" key="1">
    <source>
        <dbReference type="ARBA" id="ARBA00023125"/>
    </source>
</evidence>
<name>A0A9E7SCL5_9EURY</name>
<dbReference type="Proteomes" id="UP001056425">
    <property type="component" value="Chromosome"/>
</dbReference>
<feature type="DNA-binding region" description="H-T-H motif" evidence="2">
    <location>
        <begin position="27"/>
        <end position="46"/>
    </location>
</feature>
<accession>A0A9E7SCL5</accession>
<reference evidence="4 5" key="1">
    <citation type="submission" date="2021-08" db="EMBL/GenBank/DDBJ databases">
        <title>Thermococcus onnuriiensis IOH2.</title>
        <authorList>
            <person name="Park Y.-J."/>
        </authorList>
    </citation>
    <scope>NUCLEOTIDE SEQUENCE [LARGE SCALE GENOMIC DNA]</scope>
    <source>
        <strain evidence="4 5">IOH2</strain>
    </source>
</reference>
<dbReference type="GO" id="GO:0003677">
    <property type="term" value="F:DNA binding"/>
    <property type="evidence" value="ECO:0007669"/>
    <property type="project" value="UniProtKB-UniRule"/>
</dbReference>
<dbReference type="PANTHER" id="PTHR43479:SF11">
    <property type="entry name" value="ACREF_ENVCD OPERON REPRESSOR-RELATED"/>
    <property type="match status" value="1"/>
</dbReference>
<dbReference type="SUPFAM" id="SSF46689">
    <property type="entry name" value="Homeodomain-like"/>
    <property type="match status" value="1"/>
</dbReference>
<evidence type="ECO:0000313" key="5">
    <source>
        <dbReference type="Proteomes" id="UP001056425"/>
    </source>
</evidence>
<dbReference type="PANTHER" id="PTHR43479">
    <property type="entry name" value="ACREF/ENVCD OPERON REPRESSOR-RELATED"/>
    <property type="match status" value="1"/>
</dbReference>
<keyword evidence="1 2" id="KW-0238">DNA-binding</keyword>
<organism evidence="4 5">
    <name type="scientific">Thermococcus argininiproducens</name>
    <dbReference type="NCBI Taxonomy" id="2866384"/>
    <lineage>
        <taxon>Archaea</taxon>
        <taxon>Methanobacteriati</taxon>
        <taxon>Methanobacteriota</taxon>
        <taxon>Thermococci</taxon>
        <taxon>Thermococcales</taxon>
        <taxon>Thermococcaceae</taxon>
        <taxon>Thermococcus</taxon>
    </lineage>
</organism>
<dbReference type="SUPFAM" id="SSF48498">
    <property type="entry name" value="Tetracyclin repressor-like, C-terminal domain"/>
    <property type="match status" value="1"/>
</dbReference>
<dbReference type="GeneID" id="72776934"/>
<evidence type="ECO:0000256" key="2">
    <source>
        <dbReference type="PROSITE-ProRule" id="PRU00335"/>
    </source>
</evidence>
<evidence type="ECO:0000313" key="4">
    <source>
        <dbReference type="EMBL" id="USH00144.1"/>
    </source>
</evidence>
<dbReference type="AlphaFoldDB" id="A0A9E7SCL5"/>
<dbReference type="RefSeq" id="WP_251949431.1">
    <property type="nucleotide sequence ID" value="NZ_CP080572.1"/>
</dbReference>
<protein>
    <submittedName>
        <fullName evidence="4">TetR/AcrR family transcriptional regulator</fullName>
    </submittedName>
</protein>
<dbReference type="KEGG" id="thei:K1720_01285"/>
<dbReference type="InterPro" id="IPR009057">
    <property type="entry name" value="Homeodomain-like_sf"/>
</dbReference>
<dbReference type="InterPro" id="IPR001647">
    <property type="entry name" value="HTH_TetR"/>
</dbReference>
<dbReference type="Gene3D" id="1.10.357.10">
    <property type="entry name" value="Tetracycline Repressor, domain 2"/>
    <property type="match status" value="1"/>
</dbReference>